<dbReference type="Pfam" id="PF16373">
    <property type="entry name" value="DUF4985"/>
    <property type="match status" value="1"/>
</dbReference>
<dbReference type="EMBL" id="AP025739">
    <property type="protein sequence ID" value="BDI32558.1"/>
    <property type="molecule type" value="Genomic_DNA"/>
</dbReference>
<dbReference type="SUPFAM" id="SSF51445">
    <property type="entry name" value="(Trans)glycosidases"/>
    <property type="match status" value="1"/>
</dbReference>
<accession>A0A402D556</accession>
<dbReference type="RefSeq" id="WP_165864613.1">
    <property type="nucleotide sequence ID" value="NZ_AP025739.1"/>
</dbReference>
<name>A0A402D556_9BACT</name>
<proteinExistence type="predicted"/>
<dbReference type="Pfam" id="PF02638">
    <property type="entry name" value="GHL10"/>
    <property type="match status" value="2"/>
</dbReference>
<gene>
    <name evidence="3" type="ORF">CCAX7_46090</name>
</gene>
<protein>
    <submittedName>
        <fullName evidence="3">Uncharacterized protein</fullName>
    </submittedName>
</protein>
<reference evidence="3 4" key="1">
    <citation type="journal article" date="2019" name="Int. J. Syst. Evol. Microbiol.">
        <title>Capsulimonas corticalis gen. nov., sp. nov., an aerobic capsulated bacterium, of a novel bacterial order, Capsulimonadales ord. nov., of the class Armatimonadia of the phylum Armatimonadetes.</title>
        <authorList>
            <person name="Li J."/>
            <person name="Kudo C."/>
            <person name="Tonouchi A."/>
        </authorList>
    </citation>
    <scope>NUCLEOTIDE SEQUENCE [LARGE SCALE GENOMIC DNA]</scope>
    <source>
        <strain evidence="3 4">AX-7</strain>
    </source>
</reference>
<dbReference type="Proteomes" id="UP000287394">
    <property type="component" value="Chromosome"/>
</dbReference>
<evidence type="ECO:0000313" key="4">
    <source>
        <dbReference type="Proteomes" id="UP000287394"/>
    </source>
</evidence>
<evidence type="ECO:0000259" key="2">
    <source>
        <dbReference type="Pfam" id="PF16373"/>
    </source>
</evidence>
<dbReference type="PANTHER" id="PTHR43405">
    <property type="entry name" value="GLYCOSYL HYDROLASE DIGH"/>
    <property type="match status" value="1"/>
</dbReference>
<keyword evidence="4" id="KW-1185">Reference proteome</keyword>
<dbReference type="InterPro" id="IPR032280">
    <property type="entry name" value="DUF4985"/>
</dbReference>
<feature type="domain" description="Glycosyl hydrolase-like 10" evidence="1">
    <location>
        <begin position="87"/>
        <end position="175"/>
    </location>
</feature>
<feature type="domain" description="Glycosyl hydrolase-like 10" evidence="1">
    <location>
        <begin position="395"/>
        <end position="529"/>
    </location>
</feature>
<dbReference type="InterPro" id="IPR052177">
    <property type="entry name" value="Divisome_Glycosyl_Hydrolase"/>
</dbReference>
<evidence type="ECO:0000259" key="1">
    <source>
        <dbReference type="Pfam" id="PF02638"/>
    </source>
</evidence>
<dbReference type="PANTHER" id="PTHR43405:SF1">
    <property type="entry name" value="GLYCOSYL HYDROLASE DIGH"/>
    <property type="match status" value="1"/>
</dbReference>
<dbReference type="Gene3D" id="3.20.20.80">
    <property type="entry name" value="Glycosidases"/>
    <property type="match status" value="2"/>
</dbReference>
<evidence type="ECO:0000313" key="3">
    <source>
        <dbReference type="EMBL" id="BDI32558.1"/>
    </source>
</evidence>
<dbReference type="KEGG" id="ccot:CCAX7_46090"/>
<dbReference type="InterPro" id="IPR017853">
    <property type="entry name" value="GH"/>
</dbReference>
<sequence>MRHLHRLILTAALLGGAAAAHAQDPALPPSPVVDPAAGAPTPLVVPPPVLATPSSPIKSLPPVYLDDANDSFGIAQTEARTHGLQARILWIDGLANTDRINSADKIKALMAQIKNAGFNMVVLDVKPISGLTLYKSAYAPLLTGRGGKRFPDGFDPLAEVLRAAHPLGLQVIASMNAFAEGQLDAPLPQSPGYANPQWQTTIYETVTRVAPAGSTVNTILAGDTPNVLNENGDRVTIYQDLTKLKKDLDSRGNASLTVAVLNAQGQVTAVGNGQMMTVPTTGAPALPIPVPVPVVPAAPVAPAPAAPAPPIAPVPDAAAPALPPTAPAAPPAVIPAPTSKLGPMPARLAKGEMALVGIAGASNFLNAFARLGVTMTVTSLPDFHPIGKGAAHTGPLMVNPNDPTVQTRLLNMVGEVVGYGVDGVVFDDRLRYAGLNADFGDTTRAAFETYVGHSVKWPDDVFKYASDDLLSRRVVPGPLMETWLLWRAATIRNFLATAGARVKSLNKNTTISIYVGSTYSDYPKMGANWAADDFSAGYRFLTPSFQKTGMAGLVDWMTTGCYYRVGPMRDAGDIGQTSSYTVEAAGQFSNRAANDRTWVYAGLSLEMFNGRPDALRGALQAAAATTQGIMVFDLSHNIDQFWPVFKQAFALPALPPHTSPGLLDSVRAQHEAHKTSGLPDPPVIVFGGASGTGL</sequence>
<feature type="domain" description="DUF4985" evidence="2">
    <location>
        <begin position="537"/>
        <end position="644"/>
    </location>
</feature>
<dbReference type="InterPro" id="IPR003790">
    <property type="entry name" value="GHL10"/>
</dbReference>
<dbReference type="AlphaFoldDB" id="A0A402D556"/>
<organism evidence="3 4">
    <name type="scientific">Capsulimonas corticalis</name>
    <dbReference type="NCBI Taxonomy" id="2219043"/>
    <lineage>
        <taxon>Bacteria</taxon>
        <taxon>Bacillati</taxon>
        <taxon>Armatimonadota</taxon>
        <taxon>Armatimonadia</taxon>
        <taxon>Capsulimonadales</taxon>
        <taxon>Capsulimonadaceae</taxon>
        <taxon>Capsulimonas</taxon>
    </lineage>
</organism>